<dbReference type="OrthoDB" id="10616695at2759"/>
<keyword evidence="1" id="KW-0472">Membrane</keyword>
<accession>A0A8J5SK24</accession>
<comment type="caution">
    <text evidence="2">The sequence shown here is derived from an EMBL/GenBank/DDBJ whole genome shotgun (WGS) entry which is preliminary data.</text>
</comment>
<feature type="transmembrane region" description="Helical" evidence="1">
    <location>
        <begin position="21"/>
        <end position="41"/>
    </location>
</feature>
<evidence type="ECO:0000313" key="3">
    <source>
        <dbReference type="Proteomes" id="UP000729402"/>
    </source>
</evidence>
<reference evidence="2" key="1">
    <citation type="journal article" date="2021" name="bioRxiv">
        <title>Whole Genome Assembly and Annotation of Northern Wild Rice, Zizania palustris L., Supports a Whole Genome Duplication in the Zizania Genus.</title>
        <authorList>
            <person name="Haas M."/>
            <person name="Kono T."/>
            <person name="Macchietto M."/>
            <person name="Millas R."/>
            <person name="McGilp L."/>
            <person name="Shao M."/>
            <person name="Duquette J."/>
            <person name="Hirsch C.N."/>
            <person name="Kimball J."/>
        </authorList>
    </citation>
    <scope>NUCLEOTIDE SEQUENCE</scope>
    <source>
        <tissue evidence="2">Fresh leaf tissue</tissue>
    </source>
</reference>
<keyword evidence="1" id="KW-1133">Transmembrane helix</keyword>
<dbReference type="EMBL" id="JAAALK010000283">
    <property type="protein sequence ID" value="KAG8076040.1"/>
    <property type="molecule type" value="Genomic_DNA"/>
</dbReference>
<reference evidence="2" key="2">
    <citation type="submission" date="2021-02" db="EMBL/GenBank/DDBJ databases">
        <authorList>
            <person name="Kimball J.A."/>
            <person name="Haas M.W."/>
            <person name="Macchietto M."/>
            <person name="Kono T."/>
            <person name="Duquette J."/>
            <person name="Shao M."/>
        </authorList>
    </citation>
    <scope>NUCLEOTIDE SEQUENCE</scope>
    <source>
        <tissue evidence="2">Fresh leaf tissue</tissue>
    </source>
</reference>
<keyword evidence="1" id="KW-0812">Transmembrane</keyword>
<dbReference type="Proteomes" id="UP000729402">
    <property type="component" value="Unassembled WGS sequence"/>
</dbReference>
<proteinExistence type="predicted"/>
<evidence type="ECO:0000313" key="2">
    <source>
        <dbReference type="EMBL" id="KAG8076040.1"/>
    </source>
</evidence>
<protein>
    <submittedName>
        <fullName evidence="2">Uncharacterized protein</fullName>
    </submittedName>
</protein>
<keyword evidence="3" id="KW-1185">Reference proteome</keyword>
<gene>
    <name evidence="2" type="ORF">GUJ93_ZPchr0006g43457</name>
</gene>
<dbReference type="AlphaFoldDB" id="A0A8J5SK24"/>
<organism evidence="2 3">
    <name type="scientific">Zizania palustris</name>
    <name type="common">Northern wild rice</name>
    <dbReference type="NCBI Taxonomy" id="103762"/>
    <lineage>
        <taxon>Eukaryota</taxon>
        <taxon>Viridiplantae</taxon>
        <taxon>Streptophyta</taxon>
        <taxon>Embryophyta</taxon>
        <taxon>Tracheophyta</taxon>
        <taxon>Spermatophyta</taxon>
        <taxon>Magnoliopsida</taxon>
        <taxon>Liliopsida</taxon>
        <taxon>Poales</taxon>
        <taxon>Poaceae</taxon>
        <taxon>BOP clade</taxon>
        <taxon>Oryzoideae</taxon>
        <taxon>Oryzeae</taxon>
        <taxon>Zizaniinae</taxon>
        <taxon>Zizania</taxon>
    </lineage>
</organism>
<evidence type="ECO:0000256" key="1">
    <source>
        <dbReference type="SAM" id="Phobius"/>
    </source>
</evidence>
<sequence>MSLAIIRLLIKSSFFHSRTRLSVLRLAIVLDLVGLMGAFIAGSFRKLEWSVYVVLLVFATVTPARRAAAPAVSWCAA</sequence>
<name>A0A8J5SK24_ZIZPA</name>